<keyword evidence="5" id="KW-0964">Secreted</keyword>
<dbReference type="PANTHER" id="PTHR30033">
    <property type="entry name" value="FLAGELLAR HOOK-ASSOCIATED PROTEIN 1"/>
    <property type="match status" value="1"/>
</dbReference>
<dbReference type="eggNOG" id="COG1256">
    <property type="taxonomic scope" value="Bacteria"/>
</dbReference>
<feature type="domain" description="Flagellar basal body rod protein N-terminal" evidence="7">
    <location>
        <begin position="6"/>
        <end position="33"/>
    </location>
</feature>
<gene>
    <name evidence="11" type="ordered locus">Alvin_0674</name>
</gene>
<evidence type="ECO:0000256" key="1">
    <source>
        <dbReference type="ARBA" id="ARBA00004365"/>
    </source>
</evidence>
<evidence type="ECO:0000256" key="5">
    <source>
        <dbReference type="ARBA" id="ARBA00022525"/>
    </source>
</evidence>
<dbReference type="STRING" id="572477.Alvin_0674"/>
<dbReference type="InterPro" id="IPR049119">
    <property type="entry name" value="FlgK_D2-like"/>
</dbReference>
<dbReference type="AlphaFoldDB" id="D3RPP1"/>
<dbReference type="RefSeq" id="WP_012969899.1">
    <property type="nucleotide sequence ID" value="NC_013851.1"/>
</dbReference>
<dbReference type="InterPro" id="IPR001444">
    <property type="entry name" value="Flag_bb_rod_N"/>
</dbReference>
<evidence type="ECO:0000256" key="3">
    <source>
        <dbReference type="ARBA" id="ARBA00009677"/>
    </source>
</evidence>
<protein>
    <recommendedName>
        <fullName evidence="4">Flagellar hook-associated protein 1</fullName>
    </recommendedName>
</protein>
<accession>D3RPP1</accession>
<evidence type="ECO:0000313" key="12">
    <source>
        <dbReference type="Proteomes" id="UP000001441"/>
    </source>
</evidence>
<reference evidence="11 12" key="1">
    <citation type="journal article" date="2011" name="Stand. Genomic Sci.">
        <title>Complete genome sequence of Allochromatium vinosum DSM 180(T).</title>
        <authorList>
            <person name="Weissgerber T."/>
            <person name="Zigann R."/>
            <person name="Bruce D."/>
            <person name="Chang Y.J."/>
            <person name="Detter J.C."/>
            <person name="Han C."/>
            <person name="Hauser L."/>
            <person name="Jeffries C.D."/>
            <person name="Land M."/>
            <person name="Munk A.C."/>
            <person name="Tapia R."/>
            <person name="Dahl C."/>
        </authorList>
    </citation>
    <scope>NUCLEOTIDE SEQUENCE [LARGE SCALE GENOMIC DNA]</scope>
    <source>
        <strain evidence="12">ATCC 17899 / DSM 180 / NBRC 103801 / NCIMB 10441 / D</strain>
    </source>
</reference>
<dbReference type="GO" id="GO:0009424">
    <property type="term" value="C:bacterial-type flagellum hook"/>
    <property type="evidence" value="ECO:0007669"/>
    <property type="project" value="InterPro"/>
</dbReference>
<dbReference type="SUPFAM" id="SSF64518">
    <property type="entry name" value="Phase 1 flagellin"/>
    <property type="match status" value="2"/>
</dbReference>
<dbReference type="InterPro" id="IPR002371">
    <property type="entry name" value="FlgK"/>
</dbReference>
<dbReference type="Pfam" id="PF21158">
    <property type="entry name" value="flgK_1st_1"/>
    <property type="match status" value="1"/>
</dbReference>
<organism evidence="11 12">
    <name type="scientific">Allochromatium vinosum (strain ATCC 17899 / DSM 180 / NBRC 103801 / NCIMB 10441 / D)</name>
    <name type="common">Chromatium vinosum</name>
    <dbReference type="NCBI Taxonomy" id="572477"/>
    <lineage>
        <taxon>Bacteria</taxon>
        <taxon>Pseudomonadati</taxon>
        <taxon>Pseudomonadota</taxon>
        <taxon>Gammaproteobacteria</taxon>
        <taxon>Chromatiales</taxon>
        <taxon>Chromatiaceae</taxon>
        <taxon>Allochromatium</taxon>
    </lineage>
</organism>
<keyword evidence="6" id="KW-0975">Bacterial flagellum</keyword>
<dbReference type="PANTHER" id="PTHR30033:SF1">
    <property type="entry name" value="FLAGELLAR HOOK-ASSOCIATED PROTEIN 1"/>
    <property type="match status" value="1"/>
</dbReference>
<dbReference type="NCBIfam" id="TIGR02492">
    <property type="entry name" value="flgK_ends"/>
    <property type="match status" value="1"/>
</dbReference>
<feature type="domain" description="Flagellar hook-associated protein FlgK helical" evidence="10">
    <location>
        <begin position="92"/>
        <end position="325"/>
    </location>
</feature>
<evidence type="ECO:0000259" key="10">
    <source>
        <dbReference type="Pfam" id="PF22638"/>
    </source>
</evidence>
<dbReference type="InterPro" id="IPR053927">
    <property type="entry name" value="FlgK_helical"/>
</dbReference>
<keyword evidence="12" id="KW-1185">Reference proteome</keyword>
<evidence type="ECO:0000256" key="6">
    <source>
        <dbReference type="ARBA" id="ARBA00023143"/>
    </source>
</evidence>
<evidence type="ECO:0000256" key="4">
    <source>
        <dbReference type="ARBA" id="ARBA00016244"/>
    </source>
</evidence>
<dbReference type="KEGG" id="alv:Alvin_0674"/>
<proteinExistence type="inferred from homology"/>
<sequence length="723" mass="76943">MSVLGTGITGLLAFQRALATTSHNISNAATEGYSRQRVDLATNIPQRLGSGYIGQGVNVDGIRRLQNDWIDAQLRTSLSDNASATTRADFAERVDNLLADQSTGLAPTLESFFAAGQDVASDPTALPARMVLLNEAETLTGRFEAINGRLDEQRRLANGQIETSIEEINQYAESVADLNKQIIARSTAGSPPNDLLDRRDTILRKLSEKVDVSLSTQDDGAVNVFIGSGQGLVVGTNASELTFSNLSGDPVNWDIGLRAAQGNEPINITRFVTGGEIGGLLETRSNLLDKAQNELGLTALNLADRFNEQNRLGLDLDGELGGDIFELPEVVVNPALNNSINAEPAVTFSDVSQLTPSDYRLRYDGANFQLTRLPENTSVTLVPDAADPNVRFADGLRIDTTAIAGSASGDSWLIQPTRFAASGLDMTMTDPAKIAATSGALAEASNTGEARPVALRMSSDPLNPASPDTYLPAAIVAGTDAVTGADVFNRLAPRYGTEAGSATVESFRVLDTQHADLSTPVSVTFDAANNQFVVGQERFALDPTGTTTIQANGWELKIQGTPNTGTTGSVIDIQVDTTPVATPQPADTTITGPGWELDIRGTPAAGDLFTVELGKDRPGDNRNMLEMTGIQGERLIQGRTTLQGGYNTLIADVGTQTRRAQISRDSSAVQLESAQQQRESLSGVNLDEEAANMIRFQQAYRAAAQVITTSGEMFDTLLNAVRR</sequence>
<evidence type="ECO:0000259" key="9">
    <source>
        <dbReference type="Pfam" id="PF21158"/>
    </source>
</evidence>
<comment type="subcellular location">
    <subcellularLocation>
        <location evidence="1">Bacterial flagellum</location>
    </subcellularLocation>
    <subcellularLocation>
        <location evidence="2">Secreted</location>
    </subcellularLocation>
</comment>
<dbReference type="GO" id="GO:0005198">
    <property type="term" value="F:structural molecule activity"/>
    <property type="evidence" value="ECO:0007669"/>
    <property type="project" value="InterPro"/>
</dbReference>
<dbReference type="eggNOG" id="COG1749">
    <property type="taxonomic scope" value="Bacteria"/>
</dbReference>
<evidence type="ECO:0000313" key="11">
    <source>
        <dbReference type="EMBL" id="ADC61623.1"/>
    </source>
</evidence>
<dbReference type="EMBL" id="CP001896">
    <property type="protein sequence ID" value="ADC61623.1"/>
    <property type="molecule type" value="Genomic_DNA"/>
</dbReference>
<comment type="similarity">
    <text evidence="3">Belongs to the flagella basal body rod proteins family.</text>
</comment>
<dbReference type="GO" id="GO:0005576">
    <property type="term" value="C:extracellular region"/>
    <property type="evidence" value="ECO:0007669"/>
    <property type="project" value="UniProtKB-SubCell"/>
</dbReference>
<dbReference type="Pfam" id="PF00460">
    <property type="entry name" value="Flg_bb_rod"/>
    <property type="match status" value="1"/>
</dbReference>
<name>D3RPP1_ALLVD</name>
<keyword evidence="11" id="KW-0969">Cilium</keyword>
<feature type="domain" description="Flagellar basal-body/hook protein C-terminal" evidence="8">
    <location>
        <begin position="675"/>
        <end position="719"/>
    </location>
</feature>
<evidence type="ECO:0000259" key="8">
    <source>
        <dbReference type="Pfam" id="PF06429"/>
    </source>
</evidence>
<dbReference type="InterPro" id="IPR010930">
    <property type="entry name" value="Flg_bb/hook_C_dom"/>
</dbReference>
<evidence type="ECO:0000259" key="7">
    <source>
        <dbReference type="Pfam" id="PF00460"/>
    </source>
</evidence>
<dbReference type="Proteomes" id="UP000001441">
    <property type="component" value="Chromosome"/>
</dbReference>
<dbReference type="GO" id="GO:0044780">
    <property type="term" value="P:bacterial-type flagellum assembly"/>
    <property type="evidence" value="ECO:0007669"/>
    <property type="project" value="InterPro"/>
</dbReference>
<keyword evidence="11" id="KW-0282">Flagellum</keyword>
<feature type="domain" description="Flagellar hook-associated protein 1 D2-like" evidence="9">
    <location>
        <begin position="337"/>
        <end position="416"/>
    </location>
</feature>
<dbReference type="Pfam" id="PF06429">
    <property type="entry name" value="Flg_bbr_C"/>
    <property type="match status" value="1"/>
</dbReference>
<dbReference type="OrthoDB" id="9802553at2"/>
<dbReference type="PRINTS" id="PR01005">
    <property type="entry name" value="FLGHOOKAP1"/>
</dbReference>
<keyword evidence="11" id="KW-0966">Cell projection</keyword>
<evidence type="ECO:0000256" key="2">
    <source>
        <dbReference type="ARBA" id="ARBA00004613"/>
    </source>
</evidence>
<dbReference type="HOGENOM" id="CLU_012762_0_0_6"/>
<dbReference type="Pfam" id="PF22638">
    <property type="entry name" value="FlgK_D1"/>
    <property type="match status" value="1"/>
</dbReference>